<dbReference type="OrthoDB" id="1107506at2759"/>
<dbReference type="CDD" id="cd00926">
    <property type="entry name" value="Cyt_c_Oxidase_VIb"/>
    <property type="match status" value="1"/>
</dbReference>
<accession>A0A843VSW2</accession>
<reference evidence="5" key="1">
    <citation type="submission" date="2017-07" db="EMBL/GenBank/DDBJ databases">
        <title>Taro Niue Genome Assembly and Annotation.</title>
        <authorList>
            <person name="Atibalentja N."/>
            <person name="Keating K."/>
            <person name="Fields C.J."/>
        </authorList>
    </citation>
    <scope>NUCLEOTIDE SEQUENCE</scope>
    <source>
        <strain evidence="5">Niue_2</strain>
        <tissue evidence="5">Leaf</tissue>
    </source>
</reference>
<evidence type="ECO:0000313" key="5">
    <source>
        <dbReference type="EMBL" id="MQL96620.1"/>
    </source>
</evidence>
<comment type="caution">
    <text evidence="5">The sequence shown here is derived from an EMBL/GenBank/DDBJ whole genome shotgun (WGS) entry which is preliminary data.</text>
</comment>
<proteinExistence type="predicted"/>
<evidence type="ECO:0000256" key="4">
    <source>
        <dbReference type="SAM" id="MobiDB-lite"/>
    </source>
</evidence>
<keyword evidence="2" id="KW-0496">Mitochondrion</keyword>
<protein>
    <submittedName>
        <fullName evidence="5">Uncharacterized protein</fullName>
    </submittedName>
</protein>
<dbReference type="AlphaFoldDB" id="A0A843VSW2"/>
<dbReference type="Proteomes" id="UP000652761">
    <property type="component" value="Unassembled WGS sequence"/>
</dbReference>
<dbReference type="PANTHER" id="PTHR46281">
    <property type="entry name" value="CYTOCHROME C OXIDASE SUBUNIT 6B"/>
    <property type="match status" value="1"/>
</dbReference>
<organism evidence="5 6">
    <name type="scientific">Colocasia esculenta</name>
    <name type="common">Wild taro</name>
    <name type="synonym">Arum esculentum</name>
    <dbReference type="NCBI Taxonomy" id="4460"/>
    <lineage>
        <taxon>Eukaryota</taxon>
        <taxon>Viridiplantae</taxon>
        <taxon>Streptophyta</taxon>
        <taxon>Embryophyta</taxon>
        <taxon>Tracheophyta</taxon>
        <taxon>Spermatophyta</taxon>
        <taxon>Magnoliopsida</taxon>
        <taxon>Liliopsida</taxon>
        <taxon>Araceae</taxon>
        <taxon>Aroideae</taxon>
        <taxon>Colocasieae</taxon>
        <taxon>Colocasia</taxon>
    </lineage>
</organism>
<dbReference type="GO" id="GO:0045277">
    <property type="term" value="C:respiratory chain complex IV"/>
    <property type="evidence" value="ECO:0007669"/>
    <property type="project" value="InterPro"/>
</dbReference>
<keyword evidence="6" id="KW-1185">Reference proteome</keyword>
<evidence type="ECO:0000256" key="3">
    <source>
        <dbReference type="ARBA" id="ARBA00023157"/>
    </source>
</evidence>
<evidence type="ECO:0000256" key="1">
    <source>
        <dbReference type="ARBA" id="ARBA00004173"/>
    </source>
</evidence>
<keyword evidence="3" id="KW-1015">Disulfide bond</keyword>
<comment type="subcellular location">
    <subcellularLocation>
        <location evidence="1">Mitochondrion</location>
    </subcellularLocation>
</comment>
<feature type="compositionally biased region" description="Pro residues" evidence="4">
    <location>
        <begin position="176"/>
        <end position="185"/>
    </location>
</feature>
<dbReference type="Gene3D" id="1.10.10.140">
    <property type="entry name" value="Cytochrome c oxidase, subunit VIb"/>
    <property type="match status" value="1"/>
</dbReference>
<dbReference type="PANTHER" id="PTHR46281:SF8">
    <property type="entry name" value="CYTOCHROME C OXIDASE SUBUNIT 12, MITOCHONDRIAL"/>
    <property type="match status" value="1"/>
</dbReference>
<feature type="region of interest" description="Disordered" evidence="4">
    <location>
        <begin position="80"/>
        <end position="202"/>
    </location>
</feature>
<dbReference type="PROSITE" id="PS51808">
    <property type="entry name" value="CHCH"/>
    <property type="match status" value="1"/>
</dbReference>
<feature type="compositionally biased region" description="Low complexity" evidence="4">
    <location>
        <begin position="147"/>
        <end position="167"/>
    </location>
</feature>
<dbReference type="SUPFAM" id="SSF47694">
    <property type="entry name" value="Cytochrome c oxidase subunit h"/>
    <property type="match status" value="1"/>
</dbReference>
<gene>
    <name evidence="5" type="ORF">Taro_029301</name>
</gene>
<evidence type="ECO:0000256" key="2">
    <source>
        <dbReference type="ARBA" id="ARBA00023128"/>
    </source>
</evidence>
<name>A0A843VSW2_COLES</name>
<sequence>MAEIELKTAPADFRFPTANQTRHCFTRYVEFHKCLAAQGEESTECEKFARYYRSLCPLEWRQNKELMNNGKLGQVVGNTWSEQEEEEGKEENEAVRHRPLERPPEAPPSTAVTAGPAVSDRPDHPRPRLRLPAYGSASVAEPPPSLGSPSPLAIASAGAPAALAGSARAGRHRPQPLRPQPPPGPSCSLPARLLSAQRGEGG</sequence>
<dbReference type="EMBL" id="NMUH01001938">
    <property type="protein sequence ID" value="MQL96620.1"/>
    <property type="molecule type" value="Genomic_DNA"/>
</dbReference>
<feature type="compositionally biased region" description="Basic and acidic residues" evidence="4">
    <location>
        <begin position="91"/>
        <end position="104"/>
    </location>
</feature>
<evidence type="ECO:0000313" key="6">
    <source>
        <dbReference type="Proteomes" id="UP000652761"/>
    </source>
</evidence>
<dbReference type="InterPro" id="IPR036549">
    <property type="entry name" value="CX6/COA6-like_sf"/>
</dbReference>
<dbReference type="GO" id="GO:0005739">
    <property type="term" value="C:mitochondrion"/>
    <property type="evidence" value="ECO:0007669"/>
    <property type="project" value="UniProtKB-SubCell"/>
</dbReference>
<dbReference type="InterPro" id="IPR048280">
    <property type="entry name" value="COX6B-like"/>
</dbReference>
<dbReference type="Pfam" id="PF02297">
    <property type="entry name" value="COX6B"/>
    <property type="match status" value="1"/>
</dbReference>
<dbReference type="InterPro" id="IPR003213">
    <property type="entry name" value="Cyt_c_oxidase_su6B"/>
</dbReference>